<name>A0A7G2IZ28_CITFR</name>
<dbReference type="Proteomes" id="UP000019194">
    <property type="component" value="Unassembled WGS sequence"/>
</dbReference>
<accession>A0A7G2IZ28</accession>
<comment type="caution">
    <text evidence="1">The sequence shown here is derived from an EMBL/GenBank/DDBJ whole genome shotgun (WGS) entry which is preliminary data.</text>
</comment>
<sequence>MLSTTFFARQIGSYKAMLGDVAAQVLLLQSRDLDLNASASALPVRAAQKLRVG</sequence>
<evidence type="ECO:0000313" key="1">
    <source>
        <dbReference type="EMBL" id="CDL41064.1"/>
    </source>
</evidence>
<protein>
    <submittedName>
        <fullName evidence="1">MotA/TolQ/ExbB proton channel family protein</fullName>
    </submittedName>
</protein>
<dbReference type="EMBL" id="CBWP010000082">
    <property type="protein sequence ID" value="CDL41064.1"/>
    <property type="molecule type" value="Genomic_DNA"/>
</dbReference>
<evidence type="ECO:0000313" key="2">
    <source>
        <dbReference type="Proteomes" id="UP000019194"/>
    </source>
</evidence>
<proteinExistence type="predicted"/>
<dbReference type="AlphaFoldDB" id="A0A7G2IZ28"/>
<reference evidence="1 2" key="1">
    <citation type="submission" date="2013-10" db="EMBL/GenBank/DDBJ databases">
        <title>Antibiotic resistance diversity of beta-lactamase producers in the General Hospital Vienna.</title>
        <authorList>
            <person name="Barisic I."/>
            <person name="Mitteregger D."/>
            <person name="Hirschl A.M."/>
            <person name="Noehammer C."/>
            <person name="Wiesinger-Mayr H."/>
        </authorList>
    </citation>
    <scope>NUCLEOTIDE SEQUENCE [LARGE SCALE GENOMIC DNA]</scope>
    <source>
        <strain evidence="1 2">ISC11</strain>
    </source>
</reference>
<organism evidence="1 2">
    <name type="scientific">Citrobacter freundii</name>
    <dbReference type="NCBI Taxonomy" id="546"/>
    <lineage>
        <taxon>Bacteria</taxon>
        <taxon>Pseudomonadati</taxon>
        <taxon>Pseudomonadota</taxon>
        <taxon>Gammaproteobacteria</taxon>
        <taxon>Enterobacterales</taxon>
        <taxon>Enterobacteriaceae</taxon>
        <taxon>Citrobacter</taxon>
        <taxon>Citrobacter freundii complex</taxon>
    </lineage>
</organism>